<accession>A0ABQ4NEK0</accession>
<dbReference type="InterPro" id="IPR000600">
    <property type="entry name" value="ROK"/>
</dbReference>
<evidence type="ECO:0000313" key="3">
    <source>
        <dbReference type="EMBL" id="GIQ66650.1"/>
    </source>
</evidence>
<protein>
    <submittedName>
        <fullName evidence="3">Glucokinase</fullName>
    </submittedName>
</protein>
<dbReference type="RefSeq" id="WP_213531223.1">
    <property type="nucleotide sequence ID" value="NZ_BOVJ01000199.1"/>
</dbReference>
<keyword evidence="4" id="KW-1185">Reference proteome</keyword>
<feature type="region of interest" description="Disordered" evidence="2">
    <location>
        <begin position="209"/>
        <end position="229"/>
    </location>
</feature>
<dbReference type="Pfam" id="PF00480">
    <property type="entry name" value="ROK"/>
    <property type="match status" value="1"/>
</dbReference>
<dbReference type="EMBL" id="BOVJ01000199">
    <property type="protein sequence ID" value="GIQ66650.1"/>
    <property type="molecule type" value="Genomic_DNA"/>
</dbReference>
<dbReference type="Gene3D" id="3.30.420.40">
    <property type="match status" value="2"/>
</dbReference>
<dbReference type="SUPFAM" id="SSF53067">
    <property type="entry name" value="Actin-like ATPase domain"/>
    <property type="match status" value="1"/>
</dbReference>
<dbReference type="CDD" id="cd24068">
    <property type="entry name" value="ASKHA_NBD_ROK_FnNanK-like"/>
    <property type="match status" value="1"/>
</dbReference>
<evidence type="ECO:0000313" key="4">
    <source>
        <dbReference type="Proteomes" id="UP000680304"/>
    </source>
</evidence>
<comment type="similarity">
    <text evidence="1">Belongs to the ROK (NagC/XylR) family.</text>
</comment>
<organism evidence="3 4">
    <name type="scientific">Paenibacillus cisolokensis</name>
    <dbReference type="NCBI Taxonomy" id="1658519"/>
    <lineage>
        <taxon>Bacteria</taxon>
        <taxon>Bacillati</taxon>
        <taxon>Bacillota</taxon>
        <taxon>Bacilli</taxon>
        <taxon>Bacillales</taxon>
        <taxon>Paenibacillaceae</taxon>
        <taxon>Paenibacillus</taxon>
    </lineage>
</organism>
<dbReference type="PANTHER" id="PTHR18964:SF149">
    <property type="entry name" value="BIFUNCTIONAL UDP-N-ACETYLGLUCOSAMINE 2-EPIMERASE_N-ACETYLMANNOSAMINE KINASE"/>
    <property type="match status" value="1"/>
</dbReference>
<reference evidence="3 4" key="1">
    <citation type="submission" date="2021-04" db="EMBL/GenBank/DDBJ databases">
        <title>Draft genome sequence of Paenibacillus cisolokensis, LC2-13A.</title>
        <authorList>
            <person name="Uke A."/>
            <person name="Chhe C."/>
            <person name="Baramee S."/>
            <person name="Kosugi A."/>
        </authorList>
    </citation>
    <scope>NUCLEOTIDE SEQUENCE [LARGE SCALE GENOMIC DNA]</scope>
    <source>
        <strain evidence="3 4">LC2-13A</strain>
    </source>
</reference>
<name>A0ABQ4NEK0_9BACL</name>
<gene>
    <name evidence="3" type="ORF">PACILC2_52180</name>
</gene>
<dbReference type="PROSITE" id="PS01125">
    <property type="entry name" value="ROK"/>
    <property type="match status" value="1"/>
</dbReference>
<comment type="caution">
    <text evidence="3">The sequence shown here is derived from an EMBL/GenBank/DDBJ whole genome shotgun (WGS) entry which is preliminary data.</text>
</comment>
<proteinExistence type="inferred from homology"/>
<dbReference type="Proteomes" id="UP000680304">
    <property type="component" value="Unassembled WGS sequence"/>
</dbReference>
<dbReference type="InterPro" id="IPR049874">
    <property type="entry name" value="ROK_cs"/>
</dbReference>
<dbReference type="PANTHER" id="PTHR18964">
    <property type="entry name" value="ROK (REPRESSOR, ORF, KINASE) FAMILY"/>
    <property type="match status" value="1"/>
</dbReference>
<evidence type="ECO:0000256" key="2">
    <source>
        <dbReference type="SAM" id="MobiDB-lite"/>
    </source>
</evidence>
<evidence type="ECO:0000256" key="1">
    <source>
        <dbReference type="ARBA" id="ARBA00006479"/>
    </source>
</evidence>
<dbReference type="InterPro" id="IPR043129">
    <property type="entry name" value="ATPase_NBD"/>
</dbReference>
<sequence length="329" mass="33226">MTELAIGVDIGGTKMHAAAVDRTGRIVLERIAPTLAQEGGEAVLLRALELTGAVLAEAERLSGARLAGIGIGSAGQIDFATGKVAYAGETMPGWTGIPLGAAVKERFGLPVWTDNDVNVFAVGEKALGAAREFDHFVCLMLGTGVGGAIMEGGRLVRGAFGGAGELGHLSVNFDGPRCYCGNYGCLELYASGTGIARLAREQAAAETAAAGTDKADGAAGVPEGGSEGPDSHAVIRGWLAGEPWAVRIMDKVVLALGTGISSLVHTFNPQAVIIGGGVAATGEPLMAAIRERVKAQTYPSMGGHLRILPAGLGAGAGVIGAAAQVWVYG</sequence>